<dbReference type="Proteomes" id="UP000054928">
    <property type="component" value="Unassembled WGS sequence"/>
</dbReference>
<evidence type="ECO:0000313" key="2">
    <source>
        <dbReference type="Proteomes" id="UP000054928"/>
    </source>
</evidence>
<reference evidence="2" key="1">
    <citation type="submission" date="2014-09" db="EMBL/GenBank/DDBJ databases">
        <authorList>
            <person name="Sharma Rahul"/>
            <person name="Thines Marco"/>
        </authorList>
    </citation>
    <scope>NUCLEOTIDE SEQUENCE [LARGE SCALE GENOMIC DNA]</scope>
</reference>
<dbReference type="AlphaFoldDB" id="A0A0P1A9D4"/>
<sequence>MGVSTSQYFDRNDAFAYIKLHYRQVQLRATLKGMLTWVQLTDEVKRSLHAQHNAFVTSTTTASAVQQFIMATMDNFMTAQVTTTNFTTSTIQAIPSTTMPTSF</sequence>
<keyword evidence="2" id="KW-1185">Reference proteome</keyword>
<protein>
    <submittedName>
        <fullName evidence="1">Uncharacterized protein</fullName>
    </submittedName>
</protein>
<evidence type="ECO:0000313" key="1">
    <source>
        <dbReference type="EMBL" id="CEG37386.1"/>
    </source>
</evidence>
<name>A0A0P1A9D4_PLAHL</name>
<dbReference type="EMBL" id="CCYD01000286">
    <property type="protein sequence ID" value="CEG37386.1"/>
    <property type="molecule type" value="Genomic_DNA"/>
</dbReference>
<proteinExistence type="predicted"/>
<dbReference type="GeneID" id="36400035"/>
<organism evidence="1 2">
    <name type="scientific">Plasmopara halstedii</name>
    <name type="common">Downy mildew of sunflower</name>
    <dbReference type="NCBI Taxonomy" id="4781"/>
    <lineage>
        <taxon>Eukaryota</taxon>
        <taxon>Sar</taxon>
        <taxon>Stramenopiles</taxon>
        <taxon>Oomycota</taxon>
        <taxon>Peronosporomycetes</taxon>
        <taxon>Peronosporales</taxon>
        <taxon>Peronosporaceae</taxon>
        <taxon>Plasmopara</taxon>
    </lineage>
</organism>
<accession>A0A0P1A9D4</accession>
<dbReference type="RefSeq" id="XP_024573755.1">
    <property type="nucleotide sequence ID" value="XM_024722706.1"/>
</dbReference>